<reference evidence="2 3" key="1">
    <citation type="submission" date="2023-04" db="EMBL/GenBank/DDBJ databases">
        <title>Bacteroides pacosi sp. nov., isolated from the fecal material of an alpaca.</title>
        <authorList>
            <person name="Miller S."/>
            <person name="Hendry M."/>
            <person name="King J."/>
            <person name="Sankaranarayanan K."/>
            <person name="Lawson P.A."/>
        </authorList>
    </citation>
    <scope>NUCLEOTIDE SEQUENCE [LARGE SCALE GENOMIC DNA]</scope>
    <source>
        <strain evidence="2 3">A2-P53</strain>
    </source>
</reference>
<feature type="domain" description="Glycosyltransferase 2-like" evidence="1">
    <location>
        <begin position="5"/>
        <end position="170"/>
    </location>
</feature>
<dbReference type="SUPFAM" id="SSF53448">
    <property type="entry name" value="Nucleotide-diphospho-sugar transferases"/>
    <property type="match status" value="1"/>
</dbReference>
<evidence type="ECO:0000313" key="2">
    <source>
        <dbReference type="EMBL" id="MDY7260129.1"/>
    </source>
</evidence>
<name>A0ABU5HVA6_9BACE</name>
<proteinExistence type="predicted"/>
<dbReference type="PANTHER" id="PTHR48090">
    <property type="entry name" value="UNDECAPRENYL-PHOSPHATE 4-DEOXY-4-FORMAMIDO-L-ARABINOSE TRANSFERASE-RELATED"/>
    <property type="match status" value="1"/>
</dbReference>
<dbReference type="InterPro" id="IPR029044">
    <property type="entry name" value="Nucleotide-diphossugar_trans"/>
</dbReference>
<organism evidence="2 3">
    <name type="scientific">Bacteroides vicugnae</name>
    <dbReference type="NCBI Taxonomy" id="3037989"/>
    <lineage>
        <taxon>Bacteria</taxon>
        <taxon>Pseudomonadati</taxon>
        <taxon>Bacteroidota</taxon>
        <taxon>Bacteroidia</taxon>
        <taxon>Bacteroidales</taxon>
        <taxon>Bacteroidaceae</taxon>
        <taxon>Bacteroides</taxon>
    </lineage>
</organism>
<protein>
    <submittedName>
        <fullName evidence="2">Glycosyltransferase family 2 protein</fullName>
    </submittedName>
</protein>
<evidence type="ECO:0000313" key="3">
    <source>
        <dbReference type="Proteomes" id="UP001292913"/>
    </source>
</evidence>
<dbReference type="InterPro" id="IPR050256">
    <property type="entry name" value="Glycosyltransferase_2"/>
</dbReference>
<dbReference type="CDD" id="cd04179">
    <property type="entry name" value="DPM_DPG-synthase_like"/>
    <property type="match status" value="1"/>
</dbReference>
<comment type="caution">
    <text evidence="2">The sequence shown here is derived from an EMBL/GenBank/DDBJ whole genome shotgun (WGS) entry which is preliminary data.</text>
</comment>
<keyword evidence="3" id="KW-1185">Reference proteome</keyword>
<dbReference type="InterPro" id="IPR001173">
    <property type="entry name" value="Glyco_trans_2-like"/>
</dbReference>
<dbReference type="EMBL" id="JARZAK010000019">
    <property type="protein sequence ID" value="MDY7260129.1"/>
    <property type="molecule type" value="Genomic_DNA"/>
</dbReference>
<evidence type="ECO:0000259" key="1">
    <source>
        <dbReference type="Pfam" id="PF00535"/>
    </source>
</evidence>
<dbReference type="RefSeq" id="WP_148365888.1">
    <property type="nucleotide sequence ID" value="NZ_JARZAK010000019.1"/>
</dbReference>
<dbReference type="Pfam" id="PF00535">
    <property type="entry name" value="Glycos_transf_2"/>
    <property type="match status" value="1"/>
</dbReference>
<dbReference type="Proteomes" id="UP001292913">
    <property type="component" value="Unassembled WGS sequence"/>
</dbReference>
<gene>
    <name evidence="2" type="ORF">QHG74_20665</name>
</gene>
<accession>A0ABU5HVA6</accession>
<dbReference type="Gene3D" id="3.90.550.10">
    <property type="entry name" value="Spore Coat Polysaccharide Biosynthesis Protein SpsA, Chain A"/>
    <property type="match status" value="1"/>
</dbReference>
<sequence length="251" mass="29258">MKMLSVVIPAYNEEGNIENTVKSFYRELTAEHIDHEILVINDNSQDKTLAVLKKMKEEIPTLRYLTNIAPNGYGYACQKGLNNFIGDCVAIVMADLSDEPKDLVKYFRVMEREKCDMVFGSRWTKKSKVVNYPKNKLWLNRVVNHCIRLLFGFKYNDVTNGFKLFSRETIEGLKPFLSGQFSLALELPLKGIIRGYSYKVISNNWYNRELGESNLKLKAMFFRYTFILIYCMNERLFSMGDYKKGRLNLGR</sequence>
<dbReference type="PANTHER" id="PTHR48090:SF7">
    <property type="entry name" value="RFBJ PROTEIN"/>
    <property type="match status" value="1"/>
</dbReference>